<dbReference type="AlphaFoldDB" id="A0A2S9YHL6"/>
<sequence>MRTSLLAGFGSLACLTLLVGCGGEGEVAGRDTGISTSASASASNGDAETSGDGGTSSNSSSNGDGATGDGDTSEGEGDGDADTEGSGGNHKWDVTAVPDGNHQCGSGIGGDTEFSYIWIANSSQGTMTKLNTETMVEEGRYYMRPDGGGSPSRTTVSLSGDVAISARSNNGGVSKFWAQLDDCQESNGMPGIQTSTGANDILAWDVEECRAWHNPFEGKAYWSNRPMAWAPGDFNEGTCEYENEKLWTSGSYQGGTEVLLLDGETGDIDETINIPQVGSSYLYGGAVDGDGNFWGLQNSQRIVRVDREDFTVQDWTLPGGGPGYGIAVDSQNRIWTCGGGHASRFDPETETWQSTPGASSGIGGCMTDGEGTLYHSRYSQGVIIAIDTDTVMPYKEYVIPAYVHGISVDFTGKVWGVTFASSQAFRLDTETEEVETYGGLVGAYTYSDMTGFGLSSVVGQPSG</sequence>
<evidence type="ECO:0008006" key="4">
    <source>
        <dbReference type="Google" id="ProtNLM"/>
    </source>
</evidence>
<dbReference type="Proteomes" id="UP000237968">
    <property type="component" value="Unassembled WGS sequence"/>
</dbReference>
<feature type="compositionally biased region" description="Low complexity" evidence="1">
    <location>
        <begin position="55"/>
        <end position="64"/>
    </location>
</feature>
<evidence type="ECO:0000256" key="1">
    <source>
        <dbReference type="SAM" id="MobiDB-lite"/>
    </source>
</evidence>
<dbReference type="Gene3D" id="2.120.10.30">
    <property type="entry name" value="TolB, C-terminal domain"/>
    <property type="match status" value="1"/>
</dbReference>
<name>A0A2S9YHL6_9BACT</name>
<protein>
    <recommendedName>
        <fullName evidence="4">Methionine ABC transporter ATP-binding protein</fullName>
    </recommendedName>
</protein>
<feature type="compositionally biased region" description="Acidic residues" evidence="1">
    <location>
        <begin position="71"/>
        <end position="83"/>
    </location>
</feature>
<accession>A0A2S9YHL6</accession>
<evidence type="ECO:0000313" key="3">
    <source>
        <dbReference type="Proteomes" id="UP000237968"/>
    </source>
</evidence>
<evidence type="ECO:0000313" key="2">
    <source>
        <dbReference type="EMBL" id="PRQ04607.1"/>
    </source>
</evidence>
<keyword evidence="3" id="KW-1185">Reference proteome</keyword>
<feature type="region of interest" description="Disordered" evidence="1">
    <location>
        <begin position="32"/>
        <end position="106"/>
    </location>
</feature>
<dbReference type="InterPro" id="IPR011042">
    <property type="entry name" value="6-blade_b-propeller_TolB-like"/>
</dbReference>
<proteinExistence type="predicted"/>
<gene>
    <name evidence="2" type="ORF">ENSA5_06120</name>
</gene>
<comment type="caution">
    <text evidence="2">The sequence shown here is derived from an EMBL/GenBank/DDBJ whole genome shotgun (WGS) entry which is preliminary data.</text>
</comment>
<reference evidence="2 3" key="1">
    <citation type="submission" date="2018-03" db="EMBL/GenBank/DDBJ databases">
        <title>Draft Genome Sequences of the Obligatory Marine Myxobacteria Enhygromyxa salina SWB005.</title>
        <authorList>
            <person name="Poehlein A."/>
            <person name="Moghaddam J.A."/>
            <person name="Harms H."/>
            <person name="Alanjari M."/>
            <person name="Koenig G.M."/>
            <person name="Daniel R."/>
            <person name="Schaeberle T.F."/>
        </authorList>
    </citation>
    <scope>NUCLEOTIDE SEQUENCE [LARGE SCALE GENOMIC DNA]</scope>
    <source>
        <strain evidence="2 3">SWB005</strain>
    </source>
</reference>
<dbReference type="SUPFAM" id="SSF101898">
    <property type="entry name" value="NHL repeat"/>
    <property type="match status" value="1"/>
</dbReference>
<dbReference type="EMBL" id="PVNK01000033">
    <property type="protein sequence ID" value="PRQ04607.1"/>
    <property type="molecule type" value="Genomic_DNA"/>
</dbReference>
<organism evidence="2 3">
    <name type="scientific">Enhygromyxa salina</name>
    <dbReference type="NCBI Taxonomy" id="215803"/>
    <lineage>
        <taxon>Bacteria</taxon>
        <taxon>Pseudomonadati</taxon>
        <taxon>Myxococcota</taxon>
        <taxon>Polyangia</taxon>
        <taxon>Nannocystales</taxon>
        <taxon>Nannocystaceae</taxon>
        <taxon>Enhygromyxa</taxon>
    </lineage>
</organism>
<dbReference type="PROSITE" id="PS51257">
    <property type="entry name" value="PROKAR_LIPOPROTEIN"/>
    <property type="match status" value="1"/>
</dbReference>